<comment type="caution">
    <text evidence="3">The sequence shown here is derived from an EMBL/GenBank/DDBJ whole genome shotgun (WGS) entry which is preliminary data.</text>
</comment>
<dbReference type="InterPro" id="IPR036875">
    <property type="entry name" value="Znf_CCHC_sf"/>
</dbReference>
<dbReference type="EMBL" id="BFEA01000037">
    <property type="protein sequence ID" value="GBG63241.1"/>
    <property type="molecule type" value="Genomic_DNA"/>
</dbReference>
<feature type="region of interest" description="Disordered" evidence="2">
    <location>
        <begin position="2309"/>
        <end position="2397"/>
    </location>
</feature>
<feature type="compositionally biased region" description="Basic and acidic residues" evidence="2">
    <location>
        <begin position="2441"/>
        <end position="2451"/>
    </location>
</feature>
<dbReference type="OrthoDB" id="3186349at2759"/>
<feature type="compositionally biased region" description="Basic and acidic residues" evidence="2">
    <location>
        <begin position="1184"/>
        <end position="1195"/>
    </location>
</feature>
<feature type="compositionally biased region" description="Basic and acidic residues" evidence="2">
    <location>
        <begin position="2417"/>
        <end position="2431"/>
    </location>
</feature>
<dbReference type="Gene3D" id="3.10.10.10">
    <property type="entry name" value="HIV Type 1 Reverse Transcriptase, subunit A, domain 1"/>
    <property type="match status" value="1"/>
</dbReference>
<feature type="region of interest" description="Disordered" evidence="2">
    <location>
        <begin position="1184"/>
        <end position="1278"/>
    </location>
</feature>
<dbReference type="InterPro" id="IPR043502">
    <property type="entry name" value="DNA/RNA_pol_sf"/>
</dbReference>
<feature type="region of interest" description="Disordered" evidence="2">
    <location>
        <begin position="59"/>
        <end position="81"/>
    </location>
</feature>
<feature type="coiled-coil region" evidence="1">
    <location>
        <begin position="335"/>
        <end position="375"/>
    </location>
</feature>
<feature type="compositionally biased region" description="Gly residues" evidence="2">
    <location>
        <begin position="72"/>
        <end position="81"/>
    </location>
</feature>
<dbReference type="Gene3D" id="2.40.70.10">
    <property type="entry name" value="Acid Proteases"/>
    <property type="match status" value="1"/>
</dbReference>
<feature type="compositionally biased region" description="Basic and acidic residues" evidence="2">
    <location>
        <begin position="1209"/>
        <end position="1229"/>
    </location>
</feature>
<keyword evidence="1" id="KW-0175">Coiled coil</keyword>
<proteinExistence type="predicted"/>
<feature type="compositionally biased region" description="Basic and acidic residues" evidence="2">
    <location>
        <begin position="1307"/>
        <end position="1316"/>
    </location>
</feature>
<keyword evidence="4" id="KW-1185">Reference proteome</keyword>
<evidence type="ECO:0000313" key="4">
    <source>
        <dbReference type="Proteomes" id="UP000265515"/>
    </source>
</evidence>
<dbReference type="GO" id="GO:0008270">
    <property type="term" value="F:zinc ion binding"/>
    <property type="evidence" value="ECO:0007669"/>
    <property type="project" value="InterPro"/>
</dbReference>
<reference evidence="3 4" key="1">
    <citation type="journal article" date="2018" name="Cell">
        <title>The Chara Genome: Secondary Complexity and Implications for Plant Terrestrialization.</title>
        <authorList>
            <person name="Nishiyama T."/>
            <person name="Sakayama H."/>
            <person name="Vries J.D."/>
            <person name="Buschmann H."/>
            <person name="Saint-Marcoux D."/>
            <person name="Ullrich K.K."/>
            <person name="Haas F.B."/>
            <person name="Vanderstraeten L."/>
            <person name="Becker D."/>
            <person name="Lang D."/>
            <person name="Vosolsobe S."/>
            <person name="Rombauts S."/>
            <person name="Wilhelmsson P.K.I."/>
            <person name="Janitza P."/>
            <person name="Kern R."/>
            <person name="Heyl A."/>
            <person name="Rumpler F."/>
            <person name="Villalobos L.I.A.C."/>
            <person name="Clay J.M."/>
            <person name="Skokan R."/>
            <person name="Toyoda A."/>
            <person name="Suzuki Y."/>
            <person name="Kagoshima H."/>
            <person name="Schijlen E."/>
            <person name="Tajeshwar N."/>
            <person name="Catarino B."/>
            <person name="Hetherington A.J."/>
            <person name="Saltykova A."/>
            <person name="Bonnot C."/>
            <person name="Breuninger H."/>
            <person name="Symeonidi A."/>
            <person name="Radhakrishnan G.V."/>
            <person name="Van Nieuwerburgh F."/>
            <person name="Deforce D."/>
            <person name="Chang C."/>
            <person name="Karol K.G."/>
            <person name="Hedrich R."/>
            <person name="Ulvskov P."/>
            <person name="Glockner G."/>
            <person name="Delwiche C.F."/>
            <person name="Petrasek J."/>
            <person name="Van de Peer Y."/>
            <person name="Friml J."/>
            <person name="Beilby M."/>
            <person name="Dolan L."/>
            <person name="Kohara Y."/>
            <person name="Sugano S."/>
            <person name="Fujiyama A."/>
            <person name="Delaux P.-M."/>
            <person name="Quint M."/>
            <person name="TheiBen G."/>
            <person name="Hagemann M."/>
            <person name="Harholt J."/>
            <person name="Dunand C."/>
            <person name="Zachgo S."/>
            <person name="Langdale J."/>
            <person name="Maumus F."/>
            <person name="Straeten D.V.D."/>
            <person name="Gould S.B."/>
            <person name="Rensing S.A."/>
        </authorList>
    </citation>
    <scope>NUCLEOTIDE SEQUENCE [LARGE SCALE GENOMIC DNA]</scope>
    <source>
        <strain evidence="3 4">S276</strain>
    </source>
</reference>
<organism evidence="3 4">
    <name type="scientific">Chara braunii</name>
    <name type="common">Braun's stonewort</name>
    <dbReference type="NCBI Taxonomy" id="69332"/>
    <lineage>
        <taxon>Eukaryota</taxon>
        <taxon>Viridiplantae</taxon>
        <taxon>Streptophyta</taxon>
        <taxon>Charophyceae</taxon>
        <taxon>Charales</taxon>
        <taxon>Characeae</taxon>
        <taxon>Chara</taxon>
    </lineage>
</organism>
<dbReference type="InterPro" id="IPR043128">
    <property type="entry name" value="Rev_trsase/Diguanyl_cyclase"/>
</dbReference>
<dbReference type="GO" id="GO:0003676">
    <property type="term" value="F:nucleic acid binding"/>
    <property type="evidence" value="ECO:0007669"/>
    <property type="project" value="InterPro"/>
</dbReference>
<evidence type="ECO:0000313" key="3">
    <source>
        <dbReference type="EMBL" id="GBG63241.1"/>
    </source>
</evidence>
<feature type="compositionally biased region" description="Basic and acidic residues" evidence="2">
    <location>
        <begin position="1722"/>
        <end position="1737"/>
    </location>
</feature>
<feature type="region of interest" description="Disordered" evidence="2">
    <location>
        <begin position="2410"/>
        <end position="2460"/>
    </location>
</feature>
<protein>
    <submittedName>
        <fullName evidence="3">Uncharacterized protein</fullName>
    </submittedName>
</protein>
<evidence type="ECO:0000256" key="2">
    <source>
        <dbReference type="SAM" id="MobiDB-lite"/>
    </source>
</evidence>
<dbReference type="PANTHER" id="PTHR15503">
    <property type="entry name" value="LDOC1 RELATED"/>
    <property type="match status" value="1"/>
</dbReference>
<dbReference type="Gramene" id="GBG63241">
    <property type="protein sequence ID" value="GBG63241"/>
    <property type="gene ID" value="CBR_g37327"/>
</dbReference>
<dbReference type="SUPFAM" id="SSF56672">
    <property type="entry name" value="DNA/RNA polymerases"/>
    <property type="match status" value="1"/>
</dbReference>
<feature type="region of interest" description="Disordered" evidence="2">
    <location>
        <begin position="260"/>
        <end position="305"/>
    </location>
</feature>
<accession>A0A388JZJ7</accession>
<feature type="compositionally biased region" description="Basic and acidic residues" evidence="2">
    <location>
        <begin position="2349"/>
        <end position="2385"/>
    </location>
</feature>
<sequence length="2835" mass="316587">MAYLTFLEEKIDKQQCQLDEIVVGLRTVTNIVKGKHPAGEKEEEVKEEKKEVNKLMGDAMKSAVSQDQKTSNGGGKSSNGGGSSPFLLHRTLLLLLLPPLHLHNLQLLRKFLSKIKERFLDETTTDKAFDQLTTIGQRHWTFVEALSREVDRLLHVPGLNLQDNQVLYIYSRALPEPIRGQLVAESKSGKYNYRQFRNLALQREQMTSQVKNSYASVVKCGGGGGAVVGKRVLWRQKRQDHTLVVFDDDTVEKWPLEAEGVASSNDSGKGEVTAAVVNKGGPRPPEKKKKPRSFPEHPGITTGRPWEKMGISQELWQERMNNAQCQPEVHYKEAAKILAEKRARKEKDLEKKAKKVALLEEKAKKKKEQEELKRRGAGWSEVVGHWLLAGCDALASREWRGAGCVNTARRWLLAGGEALATGRKRVGGRLRWAGVGEGGGRRVGEVRLWRMDVGDGGGRRVECGRLWWTSAGDGGGRRVGGGWLWWTGVGDGGGRRVEGGRLWWTGVGDGGRRRVEGGRLWWTGVSDGGRRRVGVVQLWWTGVGDGRGRRVGEVRLWRMDVDDGGGRRVGDGWPWRTGVSGGGRRRVGVLQQWWTGVGDGGGRRVEGGWLWRTGVDDGGGRRVRGGRLWWTGVGEGGGRRVGEVRLWRMNVDDGGGRRVGGGQLWWTGVGDGGGRRVGGGRLWWTTVGEGGGRRVGEVRLWRMNVDDGGGRRVGGGRLWWTGVGDGGGRRVGGGRLWWTGVGDGGGRRVGGGRLWWTGVGDGGRRRVGVVRLWWTGVGDGGGRRVGEVRLRKMDVDDGGGRRVVDGWLWRTGVVKEEEEGLGWSGYGGRVWVTEEEEGLGRSGYGGWTWMMEEEGGSAMVGYGGRVADTMERIHVNCAWLAEEFYRTSLKFWPFHGDRAREENEGECVMARRRTFLEERPLGIEPPREVPGGVEVSLPTTSEGWHQVADWVGVELVENMVYLVTKVEWRADENGEWNTDPRGHVRAKGRLYVSEDGWREFAVRLALGEDLLSMFEGAWQLVWRTGFEFADPQVHDVTADLRVAMVGGFELPSENVRMRLPPFLLERLGGLGLVRQAVADLASLTYEDAMVHREYYRAFLEMGPFGGEQKYEVLRILRAVFSTRLRAPTVGSEVLWGVIRREISQGMVYVDDLYRFPRNYGLHEDAKAKGKWATASPEELGKMAMEEETDNRKSEGEPGLEGSAAQSEGGQKDRESINPDGTKGNRKEISTGESSGKGGGSRQGTQGTKEGRNKDRTSPRNSEGAMPKKVRVTDTRRKLAEIDKRTAEYKARLIEEMMTGNEEGPLQEEPRDERKASQGEASSSEGGLKKIVSSLAWALNKNQGYLADAKKKLTFDGANITEFLIDYENLAALLKWTEEEKMDHLGQHVSLSLGRDIMAIVAANQSWKETRDVMMRKYLAAEKMATEANLAAVQRKNFATYNDFLREFTLVALRIPGVTNRIMSKYFLRQFSEFDKDKILSAYQQTSKFVNTRDVDFSMVTDLAEKTVVTETLALLKEGEIIDLTGRTDDKVKKGIESLHERVHGVDNKIERMEGALLVMQAQVSRPALPPQEVVVPPGVANRGFRRRDPANEQCKYCTAIGHYVRACPKLNHDILKRRCTRSLKGEIFGPQGEQVNWNSPGGMRQAIIMLNGLEITVVEAELVGEIIWDQLRDRGPQANFILESDGRDRVNATTRLGTAGRRINRDTIMEEVVGSSEPQAEEPEKVYGKPREEEPADKVTAAKKKFRYQIPILTLPELDDTISKLLGTMVSVSFQTMLQASPRLFKGLRQLLTRRRVEIGVDPELPEGEREEEAPQEVADLHRSRGDLEDLEKAFADIQMIGMHLHDGSYMVDIEDPVTGRGELLRLLGTGGDPPKGKLATWSPSFEDSTRKGAFARMEGMRERVETMNEETFNKREWIEMGLPQKKRRQEDEVLGVMVAEKESEVELGASLPKRKEVRIDVSEITLEIPDLLQLIKALRYHKVGVDSAALAKFEREVQKGYCLNGKLVSIQLRVVEATGAIPTVHFLGERSRKEVFESTSRKPDAAKTDKISQCPTPLRMTTEAYLFGRRFILRIDPTNVAGALKNYRPIDPTVGRWVGFIWQFDYKIERIAGIRNKADGLSRACITPEGLEDAEPINAFLDYEGGTLVVDNEMMSEGCTSKELLIQTLEKGAPVVVAELREGLVTTRGRREENDSWGAIVGPKEELMAMAVEGGWKAVMSLVESWERKELQWVVNQMQEGKDGGQEEEEFFYVQSYEGLFREIGLLLVGNKQPTEVSIKAKEEAERPVVGRGGRKCLCRKPSPLRKGEGIEISYDSEGEKGRANVEEGGNTEMGDKARVSNKGGANRGERRETWHGESEGGQGMRDERKEDEEKRESPLEGRSGHGSSEGYGTGTEILFTYDPKNLAGGYSPIQTEDKGDEEKDVREVIEISSGDERDEISRPREEGRPPMHQPGDGAFRWEDEFGPTPSHWFQQWTIVIRHEWIIKTRELARAGVEATPLDFFNEAELHKIQDDDTVYRLVEYMSARLSSEKVATSTRRKPLEQRPVAASSSNTADRLDALEMNVGTLMNGARAQQAATQELKQRICAAGAGPSTSTREAILKFDILDTDFDIVLGMPWVASADHMVNFHRRTLTIPDAFCAEVSFTMPLPHPSIRCQVLTAKSFRGTCAYKQPDEIGLCFLRTVTVADSSPTDLSSDPRVVRLLDEFADIFKSPTGVVPNRPISHEIILEAGVVPPKGCIYRMTEEKLTVLHAQPNDLLDKGWIRPSSSPYGAAVLFVRKTNKDLRLCIDYRKLNAQTVKNVGPLPRIDDLLDRLGGAKYFSKLDLKSGYH</sequence>
<feature type="region of interest" description="Disordered" evidence="2">
    <location>
        <begin position="1296"/>
        <end position="1325"/>
    </location>
</feature>
<dbReference type="InterPro" id="IPR032567">
    <property type="entry name" value="RTL1-rel"/>
</dbReference>
<feature type="compositionally biased region" description="Basic and acidic residues" evidence="2">
    <location>
        <begin position="1248"/>
        <end position="1257"/>
    </location>
</feature>
<dbReference type="PANTHER" id="PTHR15503:SF22">
    <property type="entry name" value="TRANSPOSON TY3-I GAG POLYPROTEIN"/>
    <property type="match status" value="1"/>
</dbReference>
<feature type="region of interest" description="Disordered" evidence="2">
    <location>
        <begin position="1714"/>
        <end position="1738"/>
    </location>
</feature>
<evidence type="ECO:0000256" key="1">
    <source>
        <dbReference type="SAM" id="Coils"/>
    </source>
</evidence>
<dbReference type="Proteomes" id="UP000265515">
    <property type="component" value="Unassembled WGS sequence"/>
</dbReference>
<dbReference type="Gene3D" id="3.30.70.270">
    <property type="match status" value="1"/>
</dbReference>
<gene>
    <name evidence="3" type="ORF">CBR_g37327</name>
</gene>
<dbReference type="CDD" id="cd01647">
    <property type="entry name" value="RT_LTR"/>
    <property type="match status" value="1"/>
</dbReference>
<dbReference type="InterPro" id="IPR021109">
    <property type="entry name" value="Peptidase_aspartic_dom_sf"/>
</dbReference>
<dbReference type="SUPFAM" id="SSF57756">
    <property type="entry name" value="Retrovirus zinc finger-like domains"/>
    <property type="match status" value="1"/>
</dbReference>
<name>A0A388JZJ7_CHABU</name>